<keyword evidence="7" id="KW-1185">Reference proteome</keyword>
<feature type="domain" description="Ketosynthase family 3 (KS3)" evidence="5">
    <location>
        <begin position="1"/>
        <end position="165"/>
    </location>
</feature>
<evidence type="ECO:0000256" key="4">
    <source>
        <dbReference type="ARBA" id="ARBA00023268"/>
    </source>
</evidence>
<dbReference type="Gene3D" id="3.30.70.3290">
    <property type="match status" value="1"/>
</dbReference>
<dbReference type="AlphaFoldDB" id="A0A4S3JHV4"/>
<dbReference type="SUPFAM" id="SSF52151">
    <property type="entry name" value="FabD/lysophospholipase-like"/>
    <property type="match status" value="1"/>
</dbReference>
<dbReference type="SMART" id="SM00825">
    <property type="entry name" value="PKS_KS"/>
    <property type="match status" value="1"/>
</dbReference>
<gene>
    <name evidence="6" type="ORF">EYZ11_005484</name>
</gene>
<dbReference type="InterPro" id="IPR016035">
    <property type="entry name" value="Acyl_Trfase/lysoPLipase"/>
</dbReference>
<dbReference type="InterPro" id="IPR032821">
    <property type="entry name" value="PKS_assoc"/>
</dbReference>
<proteinExistence type="predicted"/>
<evidence type="ECO:0000259" key="5">
    <source>
        <dbReference type="PROSITE" id="PS52004"/>
    </source>
</evidence>
<evidence type="ECO:0000313" key="7">
    <source>
        <dbReference type="Proteomes" id="UP000308092"/>
    </source>
</evidence>
<keyword evidence="4" id="KW-0511">Multifunctional enzyme</keyword>
<dbReference type="Gene3D" id="3.40.47.10">
    <property type="match status" value="2"/>
</dbReference>
<dbReference type="Proteomes" id="UP000308092">
    <property type="component" value="Unassembled WGS sequence"/>
</dbReference>
<reference evidence="6 7" key="1">
    <citation type="submission" date="2019-03" db="EMBL/GenBank/DDBJ databases">
        <title>The genome sequence of a newly discovered highly antifungal drug resistant Aspergillus species, Aspergillus tanneri NIH 1004.</title>
        <authorList>
            <person name="Mounaud S."/>
            <person name="Singh I."/>
            <person name="Joardar V."/>
            <person name="Pakala S."/>
            <person name="Pakala S."/>
            <person name="Venepally P."/>
            <person name="Hoover J."/>
            <person name="Nierman W."/>
            <person name="Chung J."/>
            <person name="Losada L."/>
        </authorList>
    </citation>
    <scope>NUCLEOTIDE SEQUENCE [LARGE SCALE GENOMIC DNA]</scope>
    <source>
        <strain evidence="6 7">NIH1004</strain>
    </source>
</reference>
<dbReference type="VEuPathDB" id="FungiDB:EYZ11_005484"/>
<dbReference type="InterPro" id="IPR050091">
    <property type="entry name" value="PKS_NRPS_Biosynth_Enz"/>
</dbReference>
<evidence type="ECO:0000313" key="6">
    <source>
        <dbReference type="EMBL" id="THC95046.1"/>
    </source>
</evidence>
<keyword evidence="1" id="KW-0596">Phosphopantetheine</keyword>
<keyword evidence="2" id="KW-0597">Phosphoprotein</keyword>
<dbReference type="SUPFAM" id="SSF55048">
    <property type="entry name" value="Probable ACP-binding domain of malonyl-CoA ACP transacylase"/>
    <property type="match status" value="1"/>
</dbReference>
<dbReference type="PROSITE" id="PS52004">
    <property type="entry name" value="KS3_2"/>
    <property type="match status" value="1"/>
</dbReference>
<dbReference type="GO" id="GO:0006633">
    <property type="term" value="P:fatty acid biosynthetic process"/>
    <property type="evidence" value="ECO:0007669"/>
    <property type="project" value="TreeGrafter"/>
</dbReference>
<evidence type="ECO:0000256" key="1">
    <source>
        <dbReference type="ARBA" id="ARBA00022450"/>
    </source>
</evidence>
<dbReference type="Pfam" id="PF02801">
    <property type="entry name" value="Ketoacyl-synt_C"/>
    <property type="match status" value="1"/>
</dbReference>
<evidence type="ECO:0000256" key="2">
    <source>
        <dbReference type="ARBA" id="ARBA00022553"/>
    </source>
</evidence>
<keyword evidence="3" id="KW-0808">Transferase</keyword>
<protein>
    <recommendedName>
        <fullName evidence="5">Ketosynthase family 3 (KS3) domain-containing protein</fullName>
    </recommendedName>
</protein>
<dbReference type="InterPro" id="IPR020841">
    <property type="entry name" value="PKS_Beta-ketoAc_synthase_dom"/>
</dbReference>
<dbReference type="Pfam" id="PF16197">
    <property type="entry name" value="KAsynt_C_assoc"/>
    <property type="match status" value="1"/>
</dbReference>
<accession>A0A4S3JHV4</accession>
<dbReference type="GO" id="GO:0044550">
    <property type="term" value="P:secondary metabolite biosynthetic process"/>
    <property type="evidence" value="ECO:0007669"/>
    <property type="project" value="TreeGrafter"/>
</dbReference>
<dbReference type="InterPro" id="IPR014031">
    <property type="entry name" value="Ketoacyl_synth_C"/>
</dbReference>
<sequence length="546" mass="59629">MSDNMVISTSGICRTFDAAADGYGRGEAVNAIFIKPLETALKDGDPTAFFECHGTGTIVGDTAETSVVAKIFGEDGIHIGAVKANVGHSEGASGITSVIKCVLALENRTIPPNVYFENPNPNISFQGAKLKVPVKATAWPGDRFERISVNSFGIGGTNAHLILDSASSMCRKVSSSGPHTSKGPTLLLLSGKTSKSLDGNIKSTTKYLEDSVAAWSDVAYTLAHRREHMDHRAFAIVEEGKAIPSFEKGHRGSLQTCFVFTGQGAQWPGMGKELISQSKKFRETIRSLDRVLQRLEDTPKWSMEDELLSPSDGDKFKEAMYAQPLCTAIQIGLVNLLRDWNIEPSVVVGHSSGEIAAAYASGAIPAEVAITVAYLRGHSMKYAKTNGAMAAIGLAPEQMKPYLKDGVVIACENSPQNVTVSGDRQVLEEILLDVQVEGDILCRRLPVNVAYHSHHMKELGEIFENSILHYMSQNQSMVPLFSTTTGDVISDCSRFDATYWRQNLESPVLFSAAIRKILNYEKQPKVFVEIVKREAETIIYPYFRKE</sequence>
<dbReference type="Pfam" id="PF00698">
    <property type="entry name" value="Acyl_transf_1"/>
    <property type="match status" value="1"/>
</dbReference>
<dbReference type="InterPro" id="IPR016036">
    <property type="entry name" value="Malonyl_transacylase_ACP-bd"/>
</dbReference>
<comment type="caution">
    <text evidence="6">The sequence shown here is derived from an EMBL/GenBank/DDBJ whole genome shotgun (WGS) entry which is preliminary data.</text>
</comment>
<name>A0A4S3JHV4_9EURO</name>
<dbReference type="PANTHER" id="PTHR43775">
    <property type="entry name" value="FATTY ACID SYNTHASE"/>
    <property type="match status" value="1"/>
</dbReference>
<dbReference type="InterPro" id="IPR014043">
    <property type="entry name" value="Acyl_transferase_dom"/>
</dbReference>
<dbReference type="CDD" id="cd00833">
    <property type="entry name" value="PKS"/>
    <property type="match status" value="1"/>
</dbReference>
<dbReference type="GO" id="GO:0004312">
    <property type="term" value="F:fatty acid synthase activity"/>
    <property type="evidence" value="ECO:0007669"/>
    <property type="project" value="TreeGrafter"/>
</dbReference>
<organism evidence="6 7">
    <name type="scientific">Aspergillus tanneri</name>
    <dbReference type="NCBI Taxonomy" id="1220188"/>
    <lineage>
        <taxon>Eukaryota</taxon>
        <taxon>Fungi</taxon>
        <taxon>Dikarya</taxon>
        <taxon>Ascomycota</taxon>
        <taxon>Pezizomycotina</taxon>
        <taxon>Eurotiomycetes</taxon>
        <taxon>Eurotiomycetidae</taxon>
        <taxon>Eurotiales</taxon>
        <taxon>Aspergillaceae</taxon>
        <taxon>Aspergillus</taxon>
        <taxon>Aspergillus subgen. Circumdati</taxon>
    </lineage>
</organism>
<evidence type="ECO:0000256" key="3">
    <source>
        <dbReference type="ARBA" id="ARBA00022679"/>
    </source>
</evidence>
<dbReference type="InterPro" id="IPR001227">
    <property type="entry name" value="Ac_transferase_dom_sf"/>
</dbReference>
<dbReference type="STRING" id="1220188.A0A4S3JHV4"/>
<dbReference type="SMART" id="SM00827">
    <property type="entry name" value="PKS_AT"/>
    <property type="match status" value="1"/>
</dbReference>
<dbReference type="SUPFAM" id="SSF53901">
    <property type="entry name" value="Thiolase-like"/>
    <property type="match status" value="1"/>
</dbReference>
<dbReference type="EMBL" id="SOSA01000176">
    <property type="protein sequence ID" value="THC95046.1"/>
    <property type="molecule type" value="Genomic_DNA"/>
</dbReference>
<dbReference type="PANTHER" id="PTHR43775:SF49">
    <property type="entry name" value="SYNTHASE, PUTATIVE (JCVI)-RELATED"/>
    <property type="match status" value="1"/>
</dbReference>
<dbReference type="InterPro" id="IPR016039">
    <property type="entry name" value="Thiolase-like"/>
</dbReference>
<dbReference type="Gene3D" id="3.40.366.10">
    <property type="entry name" value="Malonyl-Coenzyme A Acyl Carrier Protein, domain 2"/>
    <property type="match status" value="1"/>
</dbReference>